<sequence>MALAVVTGCLAVCVVTGMSFFMLLFISLLIASAWQTAFPKLQTAFFKHTRDSFAAIWTTINDNMLDYLETCMIALNGKARLYQGSGKVVFEHDEHGVPVPPHEFVCPLTHEIMSDPVTLLTGMTYDRHSIKNWIDLGHTTCPMTQKQLAWRMNNRVFAARNYALRHLIDTWVEEYLPGKDPRTPLGEDCRDAVVLFGPSQPQPQAAALPAANRSHMPRPEMPPGFRAMLPARGPQPAPETSAPTTGRTAEEISRLFRTRARMHDLAHNHVQS</sequence>
<dbReference type="AlphaFoldDB" id="A0AAW1SEZ2"/>
<dbReference type="Gene3D" id="3.30.40.10">
    <property type="entry name" value="Zinc/RING finger domain, C3HC4 (zinc finger)"/>
    <property type="match status" value="1"/>
</dbReference>
<feature type="compositionally biased region" description="Low complexity" evidence="1">
    <location>
        <begin position="202"/>
        <end position="211"/>
    </location>
</feature>
<evidence type="ECO:0000313" key="4">
    <source>
        <dbReference type="Proteomes" id="UP001438707"/>
    </source>
</evidence>
<keyword evidence="4" id="KW-1185">Reference proteome</keyword>
<dbReference type="PROSITE" id="PS51698">
    <property type="entry name" value="U_BOX"/>
    <property type="match status" value="1"/>
</dbReference>
<evidence type="ECO:0000313" key="3">
    <source>
        <dbReference type="EMBL" id="KAK9844262.1"/>
    </source>
</evidence>
<dbReference type="Pfam" id="PF04564">
    <property type="entry name" value="U-box"/>
    <property type="match status" value="1"/>
</dbReference>
<dbReference type="Proteomes" id="UP001438707">
    <property type="component" value="Unassembled WGS sequence"/>
</dbReference>
<comment type="caution">
    <text evidence="3">The sequence shown here is derived from an EMBL/GenBank/DDBJ whole genome shotgun (WGS) entry which is preliminary data.</text>
</comment>
<reference evidence="3 4" key="1">
    <citation type="journal article" date="2024" name="Nat. Commun.">
        <title>Phylogenomics reveals the evolutionary origins of lichenization in chlorophyte algae.</title>
        <authorList>
            <person name="Puginier C."/>
            <person name="Libourel C."/>
            <person name="Otte J."/>
            <person name="Skaloud P."/>
            <person name="Haon M."/>
            <person name="Grisel S."/>
            <person name="Petersen M."/>
            <person name="Berrin J.G."/>
            <person name="Delaux P.M."/>
            <person name="Dal Grande F."/>
            <person name="Keller J."/>
        </authorList>
    </citation>
    <scope>NUCLEOTIDE SEQUENCE [LARGE SCALE GENOMIC DNA]</scope>
    <source>
        <strain evidence="3 4">SAG 2145</strain>
    </source>
</reference>
<name>A0AAW1SEZ2_9CHLO</name>
<dbReference type="SMART" id="SM00504">
    <property type="entry name" value="Ubox"/>
    <property type="match status" value="1"/>
</dbReference>
<gene>
    <name evidence="3" type="ORF">WJX74_000104</name>
</gene>
<dbReference type="GO" id="GO:0016567">
    <property type="term" value="P:protein ubiquitination"/>
    <property type="evidence" value="ECO:0007669"/>
    <property type="project" value="InterPro"/>
</dbReference>
<dbReference type="PANTHER" id="PTHR22849">
    <property type="entry name" value="WDSAM1 PROTEIN"/>
    <property type="match status" value="1"/>
</dbReference>
<protein>
    <recommendedName>
        <fullName evidence="2">U-box domain-containing protein</fullName>
    </recommendedName>
</protein>
<dbReference type="GO" id="GO:0061630">
    <property type="term" value="F:ubiquitin protein ligase activity"/>
    <property type="evidence" value="ECO:0007669"/>
    <property type="project" value="InterPro"/>
</dbReference>
<feature type="domain" description="U-box" evidence="2">
    <location>
        <begin position="99"/>
        <end position="178"/>
    </location>
</feature>
<organism evidence="3 4">
    <name type="scientific">Apatococcus lobatus</name>
    <dbReference type="NCBI Taxonomy" id="904363"/>
    <lineage>
        <taxon>Eukaryota</taxon>
        <taxon>Viridiplantae</taxon>
        <taxon>Chlorophyta</taxon>
        <taxon>core chlorophytes</taxon>
        <taxon>Trebouxiophyceae</taxon>
        <taxon>Chlorellales</taxon>
        <taxon>Chlorellaceae</taxon>
        <taxon>Apatococcus</taxon>
    </lineage>
</organism>
<feature type="region of interest" description="Disordered" evidence="1">
    <location>
        <begin position="200"/>
        <end position="249"/>
    </location>
</feature>
<dbReference type="InterPro" id="IPR045210">
    <property type="entry name" value="RING-Ubox_PUB"/>
</dbReference>
<dbReference type="CDD" id="cd16664">
    <property type="entry name" value="RING-Ubox_PUB"/>
    <property type="match status" value="1"/>
</dbReference>
<evidence type="ECO:0000256" key="1">
    <source>
        <dbReference type="SAM" id="MobiDB-lite"/>
    </source>
</evidence>
<accession>A0AAW1SEZ2</accession>
<dbReference type="PANTHER" id="PTHR22849:SF163">
    <property type="entry name" value="U-BOX DOMAIN-CONTAINING PROTEIN"/>
    <property type="match status" value="1"/>
</dbReference>
<dbReference type="SUPFAM" id="SSF57850">
    <property type="entry name" value="RING/U-box"/>
    <property type="match status" value="1"/>
</dbReference>
<dbReference type="InterPro" id="IPR003613">
    <property type="entry name" value="Ubox_domain"/>
</dbReference>
<proteinExistence type="predicted"/>
<dbReference type="InterPro" id="IPR013083">
    <property type="entry name" value="Znf_RING/FYVE/PHD"/>
</dbReference>
<dbReference type="EMBL" id="JALJOS010000001">
    <property type="protein sequence ID" value="KAK9844262.1"/>
    <property type="molecule type" value="Genomic_DNA"/>
</dbReference>
<dbReference type="InterPro" id="IPR045185">
    <property type="entry name" value="PUB22/23/24-like"/>
</dbReference>
<evidence type="ECO:0000259" key="2">
    <source>
        <dbReference type="PROSITE" id="PS51698"/>
    </source>
</evidence>